<accession>A0ABZ2BIU9</accession>
<dbReference type="PROSITE" id="PS01124">
    <property type="entry name" value="HTH_ARAC_FAMILY_2"/>
    <property type="match status" value="1"/>
</dbReference>
<reference evidence="5" key="1">
    <citation type="submission" date="2023-08" db="EMBL/GenBank/DDBJ databases">
        <title>Complete genome sequence of Sinorhizobium chiapanecum ITTG S70 isolated from Acaciella angustissima nodules in Chiapas-Mexico.</title>
        <authorList>
            <person name="Rincon-Rosales R."/>
            <person name="Rogel M.A."/>
            <person name="Rincon-Medina C.I."/>
            <person name="Guerrero G."/>
            <person name="Manzano-Gomez L.A."/>
            <person name="Lopez-Lopez A."/>
            <person name="Rincon Molina F.A."/>
            <person name="Martinez-Romero E."/>
        </authorList>
    </citation>
    <scope>NUCLEOTIDE SEQUENCE</scope>
    <source>
        <strain evidence="5">ITTG S70</strain>
        <plasmid evidence="5">pSchITTGS70a</plasmid>
    </source>
</reference>
<dbReference type="InterPro" id="IPR018060">
    <property type="entry name" value="HTH_AraC"/>
</dbReference>
<keyword evidence="3" id="KW-0804">Transcription</keyword>
<evidence type="ECO:0000256" key="1">
    <source>
        <dbReference type="ARBA" id="ARBA00023015"/>
    </source>
</evidence>
<evidence type="ECO:0000313" key="6">
    <source>
        <dbReference type="Proteomes" id="UP001432360"/>
    </source>
</evidence>
<dbReference type="PANTHER" id="PTHR46796">
    <property type="entry name" value="HTH-TYPE TRANSCRIPTIONAL ACTIVATOR RHAS-RELATED"/>
    <property type="match status" value="1"/>
</dbReference>
<name>A0ABZ2BIU9_9HYPH</name>
<feature type="domain" description="HTH araC/xylS-type" evidence="4">
    <location>
        <begin position="215"/>
        <end position="315"/>
    </location>
</feature>
<dbReference type="RefSeq" id="WP_331375198.1">
    <property type="nucleotide sequence ID" value="NZ_CP133149.1"/>
</dbReference>
<sequence length="325" mass="35749">MVQLPPAPQVVEDRFDDIDALAASALAWDQHYEQIGRGRFEGRLTQFLMGDVQLGRESWSPGVLQRGCAPAGTWVFGLPLFAEGSLHVRRRPAPPGQLLAATSRDDVGFTATGPTALMIVVLPTRSIDHWVQVRRGIESLDVDLPSPRWQVPAAEMTQRAETLSCLLKALTTGSDDLFGERSLQNVESQIFEVILGMIPSAEVIEPLHSRARIARAVLSLLRERLNDPPNITELCALVGARERTLYLSCVEAFGRPPATLLAELRLNAAHRSLLNPEKEISVTAVAALYGFTHFGRFAAVYRRQFGELPSVTLAKTQGIRAVTRE</sequence>
<dbReference type="PANTHER" id="PTHR46796:SF12">
    <property type="entry name" value="HTH-TYPE DNA-BINDING TRANSCRIPTIONAL ACTIVATOR EUTR"/>
    <property type="match status" value="1"/>
</dbReference>
<dbReference type="PROSITE" id="PS00041">
    <property type="entry name" value="HTH_ARAC_FAMILY_1"/>
    <property type="match status" value="1"/>
</dbReference>
<dbReference type="Gene3D" id="1.10.10.60">
    <property type="entry name" value="Homeodomain-like"/>
    <property type="match status" value="1"/>
</dbReference>
<dbReference type="Pfam" id="PF12833">
    <property type="entry name" value="HTH_18"/>
    <property type="match status" value="1"/>
</dbReference>
<keyword evidence="1" id="KW-0805">Transcription regulation</keyword>
<evidence type="ECO:0000256" key="2">
    <source>
        <dbReference type="ARBA" id="ARBA00023125"/>
    </source>
</evidence>
<proteinExistence type="predicted"/>
<dbReference type="SUPFAM" id="SSF46689">
    <property type="entry name" value="Homeodomain-like"/>
    <property type="match status" value="1"/>
</dbReference>
<evidence type="ECO:0000313" key="5">
    <source>
        <dbReference type="EMBL" id="WVT06132.1"/>
    </source>
</evidence>
<keyword evidence="5" id="KW-0614">Plasmid</keyword>
<dbReference type="SMART" id="SM00342">
    <property type="entry name" value="HTH_ARAC"/>
    <property type="match status" value="1"/>
</dbReference>
<dbReference type="Proteomes" id="UP001432360">
    <property type="component" value="Plasmid pSchITTGS70a"/>
</dbReference>
<organism evidence="5 6">
    <name type="scientific">Sinorhizobium chiapasense</name>
    <dbReference type="NCBI Taxonomy" id="501572"/>
    <lineage>
        <taxon>Bacteria</taxon>
        <taxon>Pseudomonadati</taxon>
        <taxon>Pseudomonadota</taxon>
        <taxon>Alphaproteobacteria</taxon>
        <taxon>Hyphomicrobiales</taxon>
        <taxon>Rhizobiaceae</taxon>
        <taxon>Sinorhizobium/Ensifer group</taxon>
        <taxon>Sinorhizobium</taxon>
    </lineage>
</organism>
<gene>
    <name evidence="5" type="ORF">RB548_21000</name>
</gene>
<evidence type="ECO:0000256" key="3">
    <source>
        <dbReference type="ARBA" id="ARBA00023163"/>
    </source>
</evidence>
<geneLocation type="plasmid" evidence="5 6">
    <name>pSchITTGS70a</name>
</geneLocation>
<dbReference type="InterPro" id="IPR009057">
    <property type="entry name" value="Homeodomain-like_sf"/>
</dbReference>
<evidence type="ECO:0000259" key="4">
    <source>
        <dbReference type="PROSITE" id="PS01124"/>
    </source>
</evidence>
<dbReference type="EMBL" id="CP133149">
    <property type="protein sequence ID" value="WVT06132.1"/>
    <property type="molecule type" value="Genomic_DNA"/>
</dbReference>
<dbReference type="InterPro" id="IPR050204">
    <property type="entry name" value="AraC_XylS_family_regulators"/>
</dbReference>
<protein>
    <submittedName>
        <fullName evidence="5">Helix-turn-helix domain-containing protein</fullName>
    </submittedName>
</protein>
<keyword evidence="6" id="KW-1185">Reference proteome</keyword>
<dbReference type="InterPro" id="IPR018062">
    <property type="entry name" value="HTH_AraC-typ_CS"/>
</dbReference>
<keyword evidence="2" id="KW-0238">DNA-binding</keyword>